<comment type="caution">
    <text evidence="1">The sequence shown here is derived from an EMBL/GenBank/DDBJ whole genome shotgun (WGS) entry which is preliminary data.</text>
</comment>
<evidence type="ECO:0008006" key="3">
    <source>
        <dbReference type="Google" id="ProtNLM"/>
    </source>
</evidence>
<dbReference type="AlphaFoldDB" id="A0A5M6CKP4"/>
<gene>
    <name evidence="1" type="ORF">F0460_07345</name>
</gene>
<organism evidence="1 2">
    <name type="scientific">Paenimyroides baculatum</name>
    <dbReference type="NCBI Taxonomy" id="2608000"/>
    <lineage>
        <taxon>Bacteria</taxon>
        <taxon>Pseudomonadati</taxon>
        <taxon>Bacteroidota</taxon>
        <taxon>Flavobacteriia</taxon>
        <taxon>Flavobacteriales</taxon>
        <taxon>Flavobacteriaceae</taxon>
        <taxon>Paenimyroides</taxon>
    </lineage>
</organism>
<accession>A0A5M6CKP4</accession>
<protein>
    <recommendedName>
        <fullName evidence="3">SmpA / OmlA family protein</fullName>
    </recommendedName>
</protein>
<dbReference type="Proteomes" id="UP000325141">
    <property type="component" value="Unassembled WGS sequence"/>
</dbReference>
<dbReference type="EMBL" id="VWSG01000004">
    <property type="protein sequence ID" value="KAA5535587.1"/>
    <property type="molecule type" value="Genomic_DNA"/>
</dbReference>
<evidence type="ECO:0000313" key="1">
    <source>
        <dbReference type="EMBL" id="KAA5535587.1"/>
    </source>
</evidence>
<dbReference type="RefSeq" id="WP_150011762.1">
    <property type="nucleotide sequence ID" value="NZ_VWSG01000004.1"/>
</dbReference>
<reference evidence="1 2" key="1">
    <citation type="submission" date="2019-09" db="EMBL/GenBank/DDBJ databases">
        <title>Genome sequence and assembly of Flavobacterium sp.</title>
        <authorList>
            <person name="Chhetri G."/>
        </authorList>
    </citation>
    <scope>NUCLEOTIDE SEQUENCE [LARGE SCALE GENOMIC DNA]</scope>
    <source>
        <strain evidence="1 2">SNL9</strain>
    </source>
</reference>
<name>A0A5M6CKP4_9FLAO</name>
<proteinExistence type="predicted"/>
<evidence type="ECO:0000313" key="2">
    <source>
        <dbReference type="Proteomes" id="UP000325141"/>
    </source>
</evidence>
<keyword evidence="2" id="KW-1185">Reference proteome</keyword>
<sequence>MKTIKITGIIAVAFLFTAVMCRFVVPKLQLDGYTGLLFRILLNTDDSFYAKDYTDKNFLALKRGMTKQQVVWLLGRPFAEFNRSGGTISMQYSKSPNDTHYRARAIRLQNNKVVDIISYYYVD</sequence>